<dbReference type="NCBIfam" id="NF001454">
    <property type="entry name" value="PRK00315.1"/>
    <property type="match status" value="1"/>
</dbReference>
<evidence type="ECO:0000256" key="1">
    <source>
        <dbReference type="ARBA" id="ARBA00022448"/>
    </source>
</evidence>
<evidence type="ECO:0000256" key="3">
    <source>
        <dbReference type="ARBA" id="ARBA00022538"/>
    </source>
</evidence>
<gene>
    <name evidence="11 12" type="primary">kdpC</name>
    <name evidence="12" type="ORF">AAME72_18695</name>
</gene>
<keyword evidence="4 11" id="KW-0812">Transmembrane</keyword>
<dbReference type="EMBL" id="CP157390">
    <property type="protein sequence ID" value="XBM48071.1"/>
    <property type="molecule type" value="Genomic_DNA"/>
</dbReference>
<keyword evidence="8 11" id="KW-1133">Transmembrane helix</keyword>
<organism evidence="12">
    <name type="scientific">Leifsonia sp. NPDC080035</name>
    <dbReference type="NCBI Taxonomy" id="3143936"/>
    <lineage>
        <taxon>Bacteria</taxon>
        <taxon>Bacillati</taxon>
        <taxon>Actinomycetota</taxon>
        <taxon>Actinomycetes</taxon>
        <taxon>Micrococcales</taxon>
        <taxon>Microbacteriaceae</taxon>
        <taxon>Leifsonia</taxon>
    </lineage>
</organism>
<evidence type="ECO:0000256" key="7">
    <source>
        <dbReference type="ARBA" id="ARBA00022958"/>
    </source>
</evidence>
<keyword evidence="10 11" id="KW-0472">Membrane</keyword>
<keyword evidence="6 11" id="KW-0067">ATP-binding</keyword>
<comment type="subunit">
    <text evidence="11">The system is composed of three essential subunits: KdpA, KdpB and KdpC.</text>
</comment>
<name>A0AAU7GAU7_9MICO</name>
<evidence type="ECO:0000313" key="12">
    <source>
        <dbReference type="EMBL" id="XBM48071.1"/>
    </source>
</evidence>
<comment type="subcellular location">
    <subcellularLocation>
        <location evidence="11">Cell membrane</location>
        <topology evidence="11">Single-pass membrane protein</topology>
    </subcellularLocation>
</comment>
<evidence type="ECO:0000256" key="5">
    <source>
        <dbReference type="ARBA" id="ARBA00022741"/>
    </source>
</evidence>
<comment type="function">
    <text evidence="11">Part of the high-affinity ATP-driven potassium transport (or Kdp) system, which catalyzes the hydrolysis of ATP coupled with the electrogenic transport of potassium into the cytoplasm. This subunit acts as a catalytic chaperone that increases the ATP-binding affinity of the ATP-hydrolyzing subunit KdpB by the formation of a transient KdpB/KdpC/ATP ternary complex.</text>
</comment>
<evidence type="ECO:0000256" key="10">
    <source>
        <dbReference type="ARBA" id="ARBA00023136"/>
    </source>
</evidence>
<dbReference type="GO" id="GO:0005524">
    <property type="term" value="F:ATP binding"/>
    <property type="evidence" value="ECO:0007669"/>
    <property type="project" value="UniProtKB-UniRule"/>
</dbReference>
<keyword evidence="3 11" id="KW-0633">Potassium transport</keyword>
<comment type="similarity">
    <text evidence="11">Belongs to the KdpC family.</text>
</comment>
<dbReference type="RefSeq" id="WP_348788028.1">
    <property type="nucleotide sequence ID" value="NZ_CP157390.1"/>
</dbReference>
<dbReference type="PANTHER" id="PTHR30042">
    <property type="entry name" value="POTASSIUM-TRANSPORTING ATPASE C CHAIN"/>
    <property type="match status" value="1"/>
</dbReference>
<accession>A0AAU7GAU7</accession>
<evidence type="ECO:0000256" key="9">
    <source>
        <dbReference type="ARBA" id="ARBA00023065"/>
    </source>
</evidence>
<evidence type="ECO:0000256" key="4">
    <source>
        <dbReference type="ARBA" id="ARBA00022692"/>
    </source>
</evidence>
<dbReference type="NCBIfam" id="TIGR00681">
    <property type="entry name" value="kdpC"/>
    <property type="match status" value="1"/>
</dbReference>
<keyword evidence="2 11" id="KW-1003">Cell membrane</keyword>
<keyword evidence="7 11" id="KW-0630">Potassium</keyword>
<sequence length="202" mass="21124">MNRLRGAWRHYWVALRALLVLTVVLGVGYTAVVTGIGQLALPAQANGSLISSDGRVVGSALIGQSFTDGKGKPLAQWFQSRPSAAGDGYDAEASSGSNLAAGNPVQVKAVKERTAAIEERDGVTAAQIPSDAVTASGSGLDPHISPAYALLQVKRVADARGLPEDTVRKLVESRIQGRDLGYLGDPTVNVLQLNLALAQLDR</sequence>
<protein>
    <recommendedName>
        <fullName evidence="11">Potassium-transporting ATPase KdpC subunit</fullName>
    </recommendedName>
    <alternativeName>
        <fullName evidence="11">ATP phosphohydrolase [potassium-transporting] C chain</fullName>
    </alternativeName>
    <alternativeName>
        <fullName evidence="11">Potassium-binding and translocating subunit C</fullName>
    </alternativeName>
    <alternativeName>
        <fullName evidence="11">Potassium-translocating ATPase C chain</fullName>
    </alternativeName>
</protein>
<dbReference type="HAMAP" id="MF_00276">
    <property type="entry name" value="KdpC"/>
    <property type="match status" value="1"/>
</dbReference>
<dbReference type="GO" id="GO:0008556">
    <property type="term" value="F:P-type potassium transmembrane transporter activity"/>
    <property type="evidence" value="ECO:0007669"/>
    <property type="project" value="InterPro"/>
</dbReference>
<keyword evidence="9 11" id="KW-0406">Ion transport</keyword>
<dbReference type="InterPro" id="IPR003820">
    <property type="entry name" value="KdpC"/>
</dbReference>
<dbReference type="GO" id="GO:0005886">
    <property type="term" value="C:plasma membrane"/>
    <property type="evidence" value="ECO:0007669"/>
    <property type="project" value="UniProtKB-SubCell"/>
</dbReference>
<dbReference type="PANTHER" id="PTHR30042:SF2">
    <property type="entry name" value="POTASSIUM-TRANSPORTING ATPASE KDPC SUBUNIT"/>
    <property type="match status" value="1"/>
</dbReference>
<evidence type="ECO:0000256" key="11">
    <source>
        <dbReference type="HAMAP-Rule" id="MF_00276"/>
    </source>
</evidence>
<dbReference type="PIRSF" id="PIRSF001296">
    <property type="entry name" value="K_ATPase_KdpC"/>
    <property type="match status" value="1"/>
</dbReference>
<dbReference type="AlphaFoldDB" id="A0AAU7GAU7"/>
<dbReference type="Pfam" id="PF02669">
    <property type="entry name" value="KdpC"/>
    <property type="match status" value="1"/>
</dbReference>
<feature type="transmembrane region" description="Helical" evidence="11">
    <location>
        <begin position="12"/>
        <end position="32"/>
    </location>
</feature>
<evidence type="ECO:0000256" key="6">
    <source>
        <dbReference type="ARBA" id="ARBA00022840"/>
    </source>
</evidence>
<proteinExistence type="inferred from homology"/>
<evidence type="ECO:0000256" key="8">
    <source>
        <dbReference type="ARBA" id="ARBA00022989"/>
    </source>
</evidence>
<keyword evidence="5 11" id="KW-0547">Nucleotide-binding</keyword>
<reference evidence="12" key="1">
    <citation type="submission" date="2024-05" db="EMBL/GenBank/DDBJ databases">
        <title>The Natural Products Discovery Center: Release of the First 8490 Sequenced Strains for Exploring Actinobacteria Biosynthetic Diversity.</title>
        <authorList>
            <person name="Kalkreuter E."/>
            <person name="Kautsar S.A."/>
            <person name="Yang D."/>
            <person name="Bader C.D."/>
            <person name="Teijaro C.N."/>
            <person name="Fluegel L."/>
            <person name="Davis C.M."/>
            <person name="Simpson J.R."/>
            <person name="Lauterbach L."/>
            <person name="Steele A.D."/>
            <person name="Gui C."/>
            <person name="Meng S."/>
            <person name="Li G."/>
            <person name="Viehrig K."/>
            <person name="Ye F."/>
            <person name="Su P."/>
            <person name="Kiefer A.F."/>
            <person name="Nichols A."/>
            <person name="Cepeda A.J."/>
            <person name="Yan W."/>
            <person name="Fan B."/>
            <person name="Jiang Y."/>
            <person name="Adhikari A."/>
            <person name="Zheng C.-J."/>
            <person name="Schuster L."/>
            <person name="Cowan T.M."/>
            <person name="Smanski M.J."/>
            <person name="Chevrette M.G."/>
            <person name="de Carvalho L.P.S."/>
            <person name="Shen B."/>
        </authorList>
    </citation>
    <scope>NUCLEOTIDE SEQUENCE</scope>
    <source>
        <strain evidence="12">NPDC080035</strain>
    </source>
</reference>
<evidence type="ECO:0000256" key="2">
    <source>
        <dbReference type="ARBA" id="ARBA00022475"/>
    </source>
</evidence>
<keyword evidence="1 11" id="KW-0813">Transport</keyword>